<dbReference type="Proteomes" id="UP000238634">
    <property type="component" value="Unassembled WGS sequence"/>
</dbReference>
<reference evidence="1 2" key="1">
    <citation type="submission" date="2018-02" db="EMBL/GenBank/DDBJ databases">
        <authorList>
            <person name="Cohen D.B."/>
            <person name="Kent A.D."/>
        </authorList>
    </citation>
    <scope>NUCLEOTIDE SEQUENCE [LARGE SCALE GENOMIC DNA]</scope>
    <source>
        <strain evidence="1 2">ULC007</strain>
    </source>
</reference>
<organism evidence="1 2">
    <name type="scientific">Phormidesmis priestleyi ULC007</name>
    <dbReference type="NCBI Taxonomy" id="1920490"/>
    <lineage>
        <taxon>Bacteria</taxon>
        <taxon>Bacillati</taxon>
        <taxon>Cyanobacteriota</taxon>
        <taxon>Cyanophyceae</taxon>
        <taxon>Leptolyngbyales</taxon>
        <taxon>Leptolyngbyaceae</taxon>
        <taxon>Phormidesmis</taxon>
    </lineage>
</organism>
<dbReference type="AlphaFoldDB" id="A0A2T1D4C7"/>
<dbReference type="STRING" id="1920490.GCA_001895925_03250"/>
<keyword evidence="2" id="KW-1185">Reference proteome</keyword>
<dbReference type="EMBL" id="PVWG01000064">
    <property type="protein sequence ID" value="PSB15307.1"/>
    <property type="molecule type" value="Genomic_DNA"/>
</dbReference>
<reference evidence="1 2" key="2">
    <citation type="submission" date="2018-03" db="EMBL/GenBank/DDBJ databases">
        <title>The ancient ancestry and fast evolution of plastids.</title>
        <authorList>
            <person name="Moore K.R."/>
            <person name="Magnabosco C."/>
            <person name="Momper L."/>
            <person name="Gold D.A."/>
            <person name="Bosak T."/>
            <person name="Fournier G.P."/>
        </authorList>
    </citation>
    <scope>NUCLEOTIDE SEQUENCE [LARGE SCALE GENOMIC DNA]</scope>
    <source>
        <strain evidence="1 2">ULC007</strain>
    </source>
</reference>
<proteinExistence type="predicted"/>
<sequence>MANLKVLVSVRDDYQERLPEVAQKLQTAGMQVDQWLVEIGVITGAIAAESISALSQIEGVADIELAEEYQLAPPESDLQ</sequence>
<gene>
    <name evidence="1" type="ORF">C7B65_24655</name>
</gene>
<accession>A0A2T1D4C7</accession>
<name>A0A2T1D4C7_9CYAN</name>
<protein>
    <submittedName>
        <fullName evidence="1">Ketohydroxyglutarate aldolase</fullName>
    </submittedName>
</protein>
<evidence type="ECO:0000313" key="1">
    <source>
        <dbReference type="EMBL" id="PSB15307.1"/>
    </source>
</evidence>
<dbReference type="OrthoDB" id="573997at2"/>
<comment type="caution">
    <text evidence="1">The sequence shown here is derived from an EMBL/GenBank/DDBJ whole genome shotgun (WGS) entry which is preliminary data.</text>
</comment>
<evidence type="ECO:0000313" key="2">
    <source>
        <dbReference type="Proteomes" id="UP000238634"/>
    </source>
</evidence>
<dbReference type="RefSeq" id="WP_073075163.1">
    <property type="nucleotide sequence ID" value="NZ_MPPI01000063.1"/>
</dbReference>